<keyword evidence="3" id="KW-1003">Cell membrane</keyword>
<evidence type="ECO:0000259" key="10">
    <source>
        <dbReference type="PROSITE" id="PS51103"/>
    </source>
</evidence>
<feature type="transmembrane region" description="Helical" evidence="9">
    <location>
        <begin position="233"/>
        <end position="256"/>
    </location>
</feature>
<evidence type="ECO:0000256" key="9">
    <source>
        <dbReference type="SAM" id="Phobius"/>
    </source>
</evidence>
<name>A0A1Q9YL21_9FIRM</name>
<dbReference type="PANTHER" id="PTHR30175">
    <property type="entry name" value="PHOSPHOTRANSFERASE SYSTEM TRANSPORT PROTEIN"/>
    <property type="match status" value="1"/>
</dbReference>
<organism evidence="11 12">
    <name type="scientific">Faecalibaculum rodentium</name>
    <dbReference type="NCBI Taxonomy" id="1702221"/>
    <lineage>
        <taxon>Bacteria</taxon>
        <taxon>Bacillati</taxon>
        <taxon>Bacillota</taxon>
        <taxon>Erysipelotrichia</taxon>
        <taxon>Erysipelotrichales</taxon>
        <taxon>Erysipelotrichaceae</taxon>
        <taxon>Faecalibaculum</taxon>
    </lineage>
</organism>
<gene>
    <name evidence="11" type="ORF">BO223_05355</name>
</gene>
<feature type="transmembrane region" description="Helical" evidence="9">
    <location>
        <begin position="12"/>
        <end position="33"/>
    </location>
</feature>
<evidence type="ECO:0000256" key="6">
    <source>
        <dbReference type="ARBA" id="ARBA00022692"/>
    </source>
</evidence>
<dbReference type="RefSeq" id="WP_075885253.1">
    <property type="nucleotide sequence ID" value="NZ_MPJZ01000050.1"/>
</dbReference>
<comment type="caution">
    <text evidence="11">The sequence shown here is derived from an EMBL/GenBank/DDBJ whole genome shotgun (WGS) entry which is preliminary data.</text>
</comment>
<evidence type="ECO:0000313" key="12">
    <source>
        <dbReference type="Proteomes" id="UP000186758"/>
    </source>
</evidence>
<keyword evidence="5" id="KW-0598">Phosphotransferase system</keyword>
<feature type="domain" description="PTS EIIC type-1" evidence="10">
    <location>
        <begin position="6"/>
        <end position="368"/>
    </location>
</feature>
<dbReference type="PANTHER" id="PTHR30175:SF1">
    <property type="entry name" value="PTS SYSTEM ARBUTIN-, CELLOBIOSE-, AND SALICIN-SPECIFIC EIIBC COMPONENT-RELATED"/>
    <property type="match status" value="1"/>
</dbReference>
<feature type="transmembrane region" description="Helical" evidence="9">
    <location>
        <begin position="304"/>
        <end position="329"/>
    </location>
</feature>
<feature type="transmembrane region" description="Helical" evidence="9">
    <location>
        <begin position="182"/>
        <end position="201"/>
    </location>
</feature>
<dbReference type="InterPro" id="IPR003352">
    <property type="entry name" value="PTS_EIIC"/>
</dbReference>
<dbReference type="InterPro" id="IPR013013">
    <property type="entry name" value="PTS_EIIC_1"/>
</dbReference>
<dbReference type="EMBL" id="MPJZ01000050">
    <property type="protein sequence ID" value="OLU45517.1"/>
    <property type="molecule type" value="Genomic_DNA"/>
</dbReference>
<feature type="transmembrane region" description="Helical" evidence="9">
    <location>
        <begin position="79"/>
        <end position="100"/>
    </location>
</feature>
<keyword evidence="8 9" id="KW-0472">Membrane</keyword>
<dbReference type="GO" id="GO:0008982">
    <property type="term" value="F:protein-N(PI)-phosphohistidine-sugar phosphotransferase activity"/>
    <property type="evidence" value="ECO:0007669"/>
    <property type="project" value="InterPro"/>
</dbReference>
<dbReference type="PROSITE" id="PS51103">
    <property type="entry name" value="PTS_EIIC_TYPE_1"/>
    <property type="match status" value="1"/>
</dbReference>
<evidence type="ECO:0000256" key="5">
    <source>
        <dbReference type="ARBA" id="ARBA00022683"/>
    </source>
</evidence>
<dbReference type="Proteomes" id="UP000186758">
    <property type="component" value="Unassembled WGS sequence"/>
</dbReference>
<sequence>MKKLKSVGSAILNALSGSLVPLIPVLIGAAMFKTLLAVFGPDVLGWIHADSDLYVLLSFVADAGFYFLPIYAGYTSATYFKVSGLLGMFLGAILIHPTFVALDQNLVVFGLTIPSLAYSGTILPILLSCWIMSYVYKGVERVIPKVLQDVFVPFLTILVMLPITLCLVAPLGTWLGQFICDFVLSLGSLGGIGTILSMALIGAFWQYIVMSGMHWIFITTIITILATGEVDALIFPACTASSFSIGGMCLGAFLALRGTEDKAKAMSCVIAQMIGGVTEPGLYGVGFQYKKPLAGMMAGGFCGALYAGITGVVCTNLVPVASFLVFLSFTGASAMNLVNEIIAAAIAFVVAAVVTFVLMKSGQKKEEA</sequence>
<evidence type="ECO:0000256" key="8">
    <source>
        <dbReference type="ARBA" id="ARBA00023136"/>
    </source>
</evidence>
<dbReference type="InterPro" id="IPR050558">
    <property type="entry name" value="PTS_Sugar-Specific_Components"/>
</dbReference>
<dbReference type="GO" id="GO:0005886">
    <property type="term" value="C:plasma membrane"/>
    <property type="evidence" value="ECO:0007669"/>
    <property type="project" value="UniProtKB-SubCell"/>
</dbReference>
<comment type="subcellular location">
    <subcellularLocation>
        <location evidence="1">Cell membrane</location>
        <topology evidence="1">Multi-pass membrane protein</topology>
    </subcellularLocation>
</comment>
<evidence type="ECO:0000256" key="1">
    <source>
        <dbReference type="ARBA" id="ARBA00004651"/>
    </source>
</evidence>
<dbReference type="Pfam" id="PF02378">
    <property type="entry name" value="PTS_EIIC"/>
    <property type="match status" value="1"/>
</dbReference>
<keyword evidence="2" id="KW-0813">Transport</keyword>
<evidence type="ECO:0000313" key="11">
    <source>
        <dbReference type="EMBL" id="OLU45517.1"/>
    </source>
</evidence>
<evidence type="ECO:0000256" key="7">
    <source>
        <dbReference type="ARBA" id="ARBA00022989"/>
    </source>
</evidence>
<dbReference type="AlphaFoldDB" id="A0A1Q9YL21"/>
<dbReference type="GO" id="GO:0090589">
    <property type="term" value="F:protein-phosphocysteine-trehalose phosphotransferase system transporter activity"/>
    <property type="evidence" value="ECO:0007669"/>
    <property type="project" value="TreeGrafter"/>
</dbReference>
<accession>A0A1Q9YL21</accession>
<evidence type="ECO:0000256" key="2">
    <source>
        <dbReference type="ARBA" id="ARBA00022448"/>
    </source>
</evidence>
<feature type="transmembrane region" description="Helical" evidence="9">
    <location>
        <begin position="151"/>
        <end position="176"/>
    </location>
</feature>
<keyword evidence="4" id="KW-0762">Sugar transport</keyword>
<feature type="transmembrane region" description="Helical" evidence="9">
    <location>
        <begin position="208"/>
        <end position="227"/>
    </location>
</feature>
<proteinExistence type="predicted"/>
<feature type="transmembrane region" description="Helical" evidence="9">
    <location>
        <begin position="106"/>
        <end position="131"/>
    </location>
</feature>
<protein>
    <recommendedName>
        <fullName evidence="10">PTS EIIC type-1 domain-containing protein</fullName>
    </recommendedName>
</protein>
<dbReference type="GO" id="GO:0015771">
    <property type="term" value="P:trehalose transport"/>
    <property type="evidence" value="ECO:0007669"/>
    <property type="project" value="TreeGrafter"/>
</dbReference>
<keyword evidence="6 9" id="KW-0812">Transmembrane</keyword>
<evidence type="ECO:0000256" key="3">
    <source>
        <dbReference type="ARBA" id="ARBA00022475"/>
    </source>
</evidence>
<keyword evidence="7 9" id="KW-1133">Transmembrane helix</keyword>
<evidence type="ECO:0000256" key="4">
    <source>
        <dbReference type="ARBA" id="ARBA00022597"/>
    </source>
</evidence>
<feature type="transmembrane region" description="Helical" evidence="9">
    <location>
        <begin position="341"/>
        <end position="359"/>
    </location>
</feature>
<dbReference type="GO" id="GO:0009401">
    <property type="term" value="P:phosphoenolpyruvate-dependent sugar phosphotransferase system"/>
    <property type="evidence" value="ECO:0007669"/>
    <property type="project" value="UniProtKB-KW"/>
</dbReference>
<feature type="transmembrane region" description="Helical" evidence="9">
    <location>
        <begin position="53"/>
        <end position="72"/>
    </location>
</feature>
<reference evidence="11 12" key="1">
    <citation type="submission" date="2016-11" db="EMBL/GenBank/DDBJ databases">
        <title>Description of two novel members of the family Erysipelotrichaceae: Ileibacterium lipovorans gen. nov., sp. nov. and Dubosiella newyorkensis, gen. nov., sp. nov.</title>
        <authorList>
            <person name="Cox L.M."/>
            <person name="Sohn J."/>
            <person name="Tyrrell K.L."/>
            <person name="Citron D.M."/>
            <person name="Lawson P.A."/>
            <person name="Patel N.B."/>
            <person name="Iizumi T."/>
            <person name="Perez-Perez G.I."/>
            <person name="Goldstein E.J."/>
            <person name="Blaser M.J."/>
        </authorList>
    </citation>
    <scope>NUCLEOTIDE SEQUENCE [LARGE SCALE GENOMIC DNA]</scope>
    <source>
        <strain evidence="11 12">NYU-BL-K8</strain>
    </source>
</reference>